<organism evidence="3 4">
    <name type="scientific">Robertkochia marina</name>
    <dbReference type="NCBI Taxonomy" id="1227945"/>
    <lineage>
        <taxon>Bacteria</taxon>
        <taxon>Pseudomonadati</taxon>
        <taxon>Bacteroidota</taxon>
        <taxon>Flavobacteriia</taxon>
        <taxon>Flavobacteriales</taxon>
        <taxon>Flavobacteriaceae</taxon>
        <taxon>Robertkochia</taxon>
    </lineage>
</organism>
<dbReference type="Gene3D" id="2.30.180.10">
    <property type="entry name" value="FAS1 domain"/>
    <property type="match status" value="3"/>
</dbReference>
<dbReference type="OrthoDB" id="9800666at2"/>
<dbReference type="InterPro" id="IPR000782">
    <property type="entry name" value="FAS1_domain"/>
</dbReference>
<evidence type="ECO:0000259" key="2">
    <source>
        <dbReference type="PROSITE" id="PS50213"/>
    </source>
</evidence>
<evidence type="ECO:0000313" key="3">
    <source>
        <dbReference type="EMBL" id="THD65726.1"/>
    </source>
</evidence>
<keyword evidence="1" id="KW-0732">Signal</keyword>
<feature type="domain" description="FAS1" evidence="2">
    <location>
        <begin position="188"/>
        <end position="342"/>
    </location>
</feature>
<dbReference type="EMBL" id="SSMC01000004">
    <property type="protein sequence ID" value="THD65726.1"/>
    <property type="molecule type" value="Genomic_DNA"/>
</dbReference>
<sequence length="489" mass="50294">MKKLLKPFQYGALALTLLFAVSCNNDDDNNDITEPPVEELSIYETAVATDDLSSLVAALEASGLDTTLDGEGDFTVFAPTNAAFEPVLTALGVSSPAEIDPATLEAVLTYHVIASNRIASSQIANEQSVATVNGESLIFLVGDNVQIIDGTNDLTTVTNADIAASNGVIHIVDKVMFPADIADALEIGRTSIADVAEAAGFTSLLAAAEAAGLSEVLDSPLTDVTVFAPTNDAFAAFLEANNFASVDEIPVDVLQNVLLNHAVMGSVLSGDIQKGYVNTLGAYPTDDVENPAFLSMYLKNDAGVQINGGPDNGGANVVTTTPGETFDIETDNGVIHVVDAVIALPTIATFAVADADNFSELTGALVAEGQSDFVGVLSDPANENAPFTVFAPVNAAFEALTSAPTAEELTAILSHHVVAGANVRSTDLEEGDNPVTTLNGDITVTLPPTQGGIADITDGSGETGSVIVVDVQAINGVVHAIDKVLIPAQ</sequence>
<dbReference type="InterPro" id="IPR036378">
    <property type="entry name" value="FAS1_dom_sf"/>
</dbReference>
<dbReference type="AlphaFoldDB" id="A0A4S3LX15"/>
<dbReference type="PROSITE" id="PS50213">
    <property type="entry name" value="FAS1"/>
    <property type="match status" value="3"/>
</dbReference>
<dbReference type="FunFam" id="2.30.180.10:FF:000032">
    <property type="entry name" value="Fasciclin domain-containing protein, putative"/>
    <property type="match status" value="1"/>
</dbReference>
<dbReference type="Pfam" id="PF02469">
    <property type="entry name" value="Fasciclin"/>
    <property type="match status" value="3"/>
</dbReference>
<comment type="caution">
    <text evidence="3">The sequence shown here is derived from an EMBL/GenBank/DDBJ whole genome shotgun (WGS) entry which is preliminary data.</text>
</comment>
<dbReference type="GO" id="GO:0005615">
    <property type="term" value="C:extracellular space"/>
    <property type="evidence" value="ECO:0007669"/>
    <property type="project" value="TreeGrafter"/>
</dbReference>
<feature type="signal peptide" evidence="1">
    <location>
        <begin position="1"/>
        <end position="25"/>
    </location>
</feature>
<dbReference type="Proteomes" id="UP000305939">
    <property type="component" value="Unassembled WGS sequence"/>
</dbReference>
<dbReference type="SUPFAM" id="SSF82153">
    <property type="entry name" value="FAS1 domain"/>
    <property type="match status" value="3"/>
</dbReference>
<accession>A0A4S3LX15</accession>
<evidence type="ECO:0000313" key="4">
    <source>
        <dbReference type="Proteomes" id="UP000305939"/>
    </source>
</evidence>
<dbReference type="PROSITE" id="PS51257">
    <property type="entry name" value="PROKAR_LIPOPROTEIN"/>
    <property type="match status" value="1"/>
</dbReference>
<proteinExistence type="predicted"/>
<reference evidence="3 4" key="1">
    <citation type="submission" date="2019-04" db="EMBL/GenBank/DDBJ databases">
        <title>Draft genome sequence of Robertkochia marina CC-AMO-30D.</title>
        <authorList>
            <person name="Hameed A."/>
            <person name="Lin S.-Y."/>
            <person name="Shahina M."/>
            <person name="Lai W.-A."/>
            <person name="Young C.-C."/>
        </authorList>
    </citation>
    <scope>NUCLEOTIDE SEQUENCE [LARGE SCALE GENOMIC DNA]</scope>
    <source>
        <strain evidence="3 4">CC-AMO-30D</strain>
    </source>
</reference>
<feature type="domain" description="FAS1" evidence="2">
    <location>
        <begin position="39"/>
        <end position="176"/>
    </location>
</feature>
<dbReference type="InterPro" id="IPR050904">
    <property type="entry name" value="Adhesion/Biosynth-related"/>
</dbReference>
<dbReference type="PANTHER" id="PTHR10900">
    <property type="entry name" value="PERIOSTIN-RELATED"/>
    <property type="match status" value="1"/>
</dbReference>
<name>A0A4S3LX15_9FLAO</name>
<protein>
    <submittedName>
        <fullName evidence="3">Fasciclin domain-containing protein</fullName>
    </submittedName>
</protein>
<dbReference type="RefSeq" id="WP_136337010.1">
    <property type="nucleotide sequence ID" value="NZ_QXMP01000002.1"/>
</dbReference>
<feature type="domain" description="FAS1" evidence="2">
    <location>
        <begin position="345"/>
        <end position="485"/>
    </location>
</feature>
<dbReference type="SMART" id="SM00554">
    <property type="entry name" value="FAS1"/>
    <property type="match status" value="3"/>
</dbReference>
<feature type="chain" id="PRO_5020804451" evidence="1">
    <location>
        <begin position="26"/>
        <end position="489"/>
    </location>
</feature>
<evidence type="ECO:0000256" key="1">
    <source>
        <dbReference type="SAM" id="SignalP"/>
    </source>
</evidence>
<dbReference type="PANTHER" id="PTHR10900:SF77">
    <property type="entry name" value="FI19380P1"/>
    <property type="match status" value="1"/>
</dbReference>
<keyword evidence="4" id="KW-1185">Reference proteome</keyword>
<gene>
    <name evidence="3" type="ORF">E7Z59_14150</name>
</gene>